<evidence type="ECO:0000313" key="1">
    <source>
        <dbReference type="EMBL" id="PLW07163.1"/>
    </source>
</evidence>
<keyword evidence="4" id="KW-1185">Reference proteome</keyword>
<comment type="caution">
    <text evidence="3">The sequence shown here is derived from an EMBL/GenBank/DDBJ whole genome shotgun (WGS) entry which is preliminary data.</text>
</comment>
<dbReference type="AlphaFoldDB" id="A0A2N5V8W2"/>
<gene>
    <name evidence="3" type="ORF">PCANC_11111</name>
    <name evidence="2" type="ORF">PCANC_21964</name>
    <name evidence="1" type="ORF">PCANC_25572</name>
</gene>
<organism evidence="3 4">
    <name type="scientific">Puccinia coronata f. sp. avenae</name>
    <dbReference type="NCBI Taxonomy" id="200324"/>
    <lineage>
        <taxon>Eukaryota</taxon>
        <taxon>Fungi</taxon>
        <taxon>Dikarya</taxon>
        <taxon>Basidiomycota</taxon>
        <taxon>Pucciniomycotina</taxon>
        <taxon>Pucciniomycetes</taxon>
        <taxon>Pucciniales</taxon>
        <taxon>Pucciniaceae</taxon>
        <taxon>Puccinia</taxon>
    </lineage>
</organism>
<dbReference type="EMBL" id="PGCJ01000310">
    <property type="protein sequence ID" value="PLW32998.1"/>
    <property type="molecule type" value="Genomic_DNA"/>
</dbReference>
<sequence>MLAIRALWVCLRSEARVNLTSGHDRWRASPCLHFVGRFHMKAELSNQSELDRRLSAVSVMFLLKITNVAFTSVYYEIRYTLRFESSPALGPIAPLESSLRRNPYPACYGGPSYCRFNQLVDDNTFAGSEGVMGSCRGGYKRKSPNAFW</sequence>
<name>A0A2N5V8W2_9BASI</name>
<reference evidence="3 4" key="1">
    <citation type="submission" date="2017-11" db="EMBL/GenBank/DDBJ databases">
        <title>De novo assembly and phasing of dikaryotic genomes from two isolates of Puccinia coronata f. sp. avenae, the causal agent of oat crown rust.</title>
        <authorList>
            <person name="Miller M.E."/>
            <person name="Zhang Y."/>
            <person name="Omidvar V."/>
            <person name="Sperschneider J."/>
            <person name="Schwessinger B."/>
            <person name="Raley C."/>
            <person name="Palmer J.M."/>
            <person name="Garnica D."/>
            <person name="Upadhyaya N."/>
            <person name="Rathjen J."/>
            <person name="Taylor J.M."/>
            <person name="Park R.F."/>
            <person name="Dodds P.N."/>
            <person name="Hirsch C.D."/>
            <person name="Kianian S.F."/>
            <person name="Figueroa M."/>
        </authorList>
    </citation>
    <scope>NUCLEOTIDE SEQUENCE [LARGE SCALE GENOMIC DNA]</scope>
    <source>
        <strain evidence="3">12NC29</strain>
    </source>
</reference>
<proteinExistence type="predicted"/>
<evidence type="ECO:0000313" key="4">
    <source>
        <dbReference type="Proteomes" id="UP000235388"/>
    </source>
</evidence>
<accession>A0A2N5V8W2</accession>
<dbReference type="EMBL" id="PGCJ01000119">
    <property type="protein sequence ID" value="PLW46425.1"/>
    <property type="molecule type" value="Genomic_DNA"/>
</dbReference>
<dbReference type="Proteomes" id="UP000235388">
    <property type="component" value="Unassembled WGS sequence"/>
</dbReference>
<evidence type="ECO:0000313" key="3">
    <source>
        <dbReference type="EMBL" id="PLW46425.1"/>
    </source>
</evidence>
<evidence type="ECO:0000313" key="2">
    <source>
        <dbReference type="EMBL" id="PLW32998.1"/>
    </source>
</evidence>
<dbReference type="EMBL" id="PGCJ01001250">
    <property type="protein sequence ID" value="PLW07163.1"/>
    <property type="molecule type" value="Genomic_DNA"/>
</dbReference>
<protein>
    <submittedName>
        <fullName evidence="3">Uncharacterized protein</fullName>
    </submittedName>
</protein>